<evidence type="ECO:0000256" key="4">
    <source>
        <dbReference type="RuleBase" id="RU000383"/>
    </source>
</evidence>
<feature type="compositionally biased region" description="Polar residues" evidence="5">
    <location>
        <begin position="1"/>
        <end position="23"/>
    </location>
</feature>
<dbReference type="InterPro" id="IPR006671">
    <property type="entry name" value="Cyclin_N"/>
</dbReference>
<dbReference type="PIRSF" id="PIRSF001771">
    <property type="entry name" value="Cyclin_A_B_D_E"/>
    <property type="match status" value="1"/>
</dbReference>
<dbReference type="SMART" id="SM01332">
    <property type="entry name" value="Cyclin_C"/>
    <property type="match status" value="1"/>
</dbReference>
<dbReference type="AlphaFoldDB" id="A0A9W6WB97"/>
<dbReference type="CDD" id="cd20512">
    <property type="entry name" value="CYCLIN_CLBs_yeast_rpt2"/>
    <property type="match status" value="1"/>
</dbReference>
<dbReference type="SUPFAM" id="SSF47954">
    <property type="entry name" value="Cyclin-like"/>
    <property type="match status" value="2"/>
</dbReference>
<accession>A0A9W6WB97</accession>
<evidence type="ECO:0000313" key="8">
    <source>
        <dbReference type="EMBL" id="GME74013.1"/>
    </source>
</evidence>
<keyword evidence="1" id="KW-0132">Cell division</keyword>
<feature type="region of interest" description="Disordered" evidence="5">
    <location>
        <begin position="1"/>
        <end position="222"/>
    </location>
</feature>
<feature type="compositionally biased region" description="Acidic residues" evidence="5">
    <location>
        <begin position="154"/>
        <end position="163"/>
    </location>
</feature>
<evidence type="ECO:0000256" key="2">
    <source>
        <dbReference type="ARBA" id="ARBA00023127"/>
    </source>
</evidence>
<feature type="compositionally biased region" description="Low complexity" evidence="5">
    <location>
        <begin position="63"/>
        <end position="91"/>
    </location>
</feature>
<evidence type="ECO:0000256" key="5">
    <source>
        <dbReference type="SAM" id="MobiDB-lite"/>
    </source>
</evidence>
<dbReference type="SMART" id="SM00385">
    <property type="entry name" value="CYCLIN"/>
    <property type="match status" value="2"/>
</dbReference>
<keyword evidence="3" id="KW-0131">Cell cycle</keyword>
<protein>
    <submittedName>
        <fullName evidence="8">Unnamed protein product</fullName>
    </submittedName>
</protein>
<feature type="domain" description="Cyclin-like" evidence="6">
    <location>
        <begin position="303"/>
        <end position="387"/>
    </location>
</feature>
<evidence type="ECO:0000256" key="3">
    <source>
        <dbReference type="ARBA" id="ARBA00023306"/>
    </source>
</evidence>
<comment type="similarity">
    <text evidence="4">Belongs to the cyclin family.</text>
</comment>
<dbReference type="GO" id="GO:0007346">
    <property type="term" value="P:regulation of mitotic cell cycle"/>
    <property type="evidence" value="ECO:0007669"/>
    <property type="project" value="UniProtKB-ARBA"/>
</dbReference>
<dbReference type="Pfam" id="PF02984">
    <property type="entry name" value="Cyclin_C"/>
    <property type="match status" value="1"/>
</dbReference>
<dbReference type="GO" id="GO:0016538">
    <property type="term" value="F:cyclin-dependent protein serine/threonine kinase regulator activity"/>
    <property type="evidence" value="ECO:0007669"/>
    <property type="project" value="InterPro"/>
</dbReference>
<evidence type="ECO:0000256" key="1">
    <source>
        <dbReference type="ARBA" id="ARBA00022618"/>
    </source>
</evidence>
<dbReference type="GO" id="GO:0044772">
    <property type="term" value="P:mitotic cell cycle phase transition"/>
    <property type="evidence" value="ECO:0007669"/>
    <property type="project" value="InterPro"/>
</dbReference>
<dbReference type="FunFam" id="1.10.472.10:FF:000001">
    <property type="entry name" value="G2/mitotic-specific cyclin"/>
    <property type="match status" value="1"/>
</dbReference>
<dbReference type="InterPro" id="IPR048258">
    <property type="entry name" value="Cyclins_cyclin-box"/>
</dbReference>
<dbReference type="InterPro" id="IPR004367">
    <property type="entry name" value="Cyclin_C-dom"/>
</dbReference>
<dbReference type="Proteomes" id="UP001165120">
    <property type="component" value="Unassembled WGS sequence"/>
</dbReference>
<dbReference type="PANTHER" id="PTHR10177">
    <property type="entry name" value="CYCLINS"/>
    <property type="match status" value="1"/>
</dbReference>
<feature type="compositionally biased region" description="Basic and acidic residues" evidence="5">
    <location>
        <begin position="103"/>
        <end position="133"/>
    </location>
</feature>
<evidence type="ECO:0000313" key="9">
    <source>
        <dbReference type="Proteomes" id="UP001165120"/>
    </source>
</evidence>
<name>A0A9W6WB97_CANBO</name>
<dbReference type="PROSITE" id="PS00292">
    <property type="entry name" value="CYCLINS"/>
    <property type="match status" value="1"/>
</dbReference>
<feature type="compositionally biased region" description="Low complexity" evidence="5">
    <location>
        <begin position="31"/>
        <end position="45"/>
    </location>
</feature>
<dbReference type="Pfam" id="PF00134">
    <property type="entry name" value="Cyclin_N"/>
    <property type="match status" value="1"/>
</dbReference>
<evidence type="ECO:0000259" key="7">
    <source>
        <dbReference type="SMART" id="SM01332"/>
    </source>
</evidence>
<keyword evidence="9" id="KW-1185">Reference proteome</keyword>
<feature type="compositionally biased region" description="Basic and acidic residues" evidence="5">
    <location>
        <begin position="164"/>
        <end position="174"/>
    </location>
</feature>
<proteinExistence type="inferred from homology"/>
<dbReference type="Gene3D" id="1.10.472.10">
    <property type="entry name" value="Cyclin-like"/>
    <property type="match status" value="2"/>
</dbReference>
<keyword evidence="2 4" id="KW-0195">Cyclin</keyword>
<dbReference type="InterPro" id="IPR036915">
    <property type="entry name" value="Cyclin-like_sf"/>
</dbReference>
<dbReference type="GO" id="GO:0051301">
    <property type="term" value="P:cell division"/>
    <property type="evidence" value="ECO:0007669"/>
    <property type="project" value="UniProtKB-KW"/>
</dbReference>
<reference evidence="8" key="1">
    <citation type="submission" date="2023-04" db="EMBL/GenBank/DDBJ databases">
        <title>Candida boidinii NBRC 10035.</title>
        <authorList>
            <person name="Ichikawa N."/>
            <person name="Sato H."/>
            <person name="Tonouchi N."/>
        </authorList>
    </citation>
    <scope>NUCLEOTIDE SEQUENCE</scope>
    <source>
        <strain evidence="8">NBRC 10035</strain>
    </source>
</reference>
<dbReference type="InterPro" id="IPR013763">
    <property type="entry name" value="Cyclin-like_dom"/>
</dbReference>
<dbReference type="InterPro" id="IPR039361">
    <property type="entry name" value="Cyclin"/>
</dbReference>
<feature type="domain" description="Cyclin-like" evidence="6">
    <location>
        <begin position="400"/>
        <end position="481"/>
    </location>
</feature>
<gene>
    <name evidence="8" type="ORF">Cboi02_000425700</name>
</gene>
<dbReference type="InterPro" id="IPR046965">
    <property type="entry name" value="Cyclin_A/B-like"/>
</dbReference>
<feature type="compositionally biased region" description="Polar residues" evidence="5">
    <location>
        <begin position="134"/>
        <end position="152"/>
    </location>
</feature>
<dbReference type="EMBL" id="BSXN01001664">
    <property type="protein sequence ID" value="GME74013.1"/>
    <property type="molecule type" value="Genomic_DNA"/>
</dbReference>
<organism evidence="8 9">
    <name type="scientific">Candida boidinii</name>
    <name type="common">Yeast</name>
    <dbReference type="NCBI Taxonomy" id="5477"/>
    <lineage>
        <taxon>Eukaryota</taxon>
        <taxon>Fungi</taxon>
        <taxon>Dikarya</taxon>
        <taxon>Ascomycota</taxon>
        <taxon>Saccharomycotina</taxon>
        <taxon>Pichiomycetes</taxon>
        <taxon>Pichiales</taxon>
        <taxon>Pichiaceae</taxon>
        <taxon>Ogataea</taxon>
        <taxon>Ogataea/Candida clade</taxon>
    </lineage>
</organism>
<feature type="compositionally biased region" description="Acidic residues" evidence="5">
    <location>
        <begin position="197"/>
        <end position="218"/>
    </location>
</feature>
<sequence>MANFTVSQGSSKLTSNENATNENADLRIGKDNISNDNNKNNSLSSTTKQPRKVLGAVSETHLNRNSQNQNPSRSNKPLSITNNKSTSNSNIGTVKKSSFNVLHDNDPTSKVTEKKVAVQEEEYAKTKIERHQPSELQGSSKDTVSTSKTPDSLSDADTDEESKPDELKTVRSELEIGSQVAPPLESTTRSLAKEADVDNEEDINEEEDDDDDDDDEEESRMYEPMTPLFNHEIAEELSSVYRKFSRTTLDPNDEDTYDITMVAEYGAEIFNYMHGLEYKMTPNPRYMDYQNDISWENRTTLLGWMIQVHSRFNLLPETLYLAVNVMDRFLSKRVISLSRFQLCGAVALFLASKYEEINFPTVTQIAYMISDEYTTDDVIRAERFMVEVLKFEMGWPGPMSFLRRGSKADDYDNEVRTLSKYLLEITIMDPRFVGSPASWLAAGAQYLAIKMLNREGWTEAHVFYTGYTETQLQSLSDVLIDCCYNYRTHHNVIYEKYKERRFKRSSLYAQEWVRAFCDPN</sequence>
<comment type="caution">
    <text evidence="8">The sequence shown here is derived from an EMBL/GenBank/DDBJ whole genome shotgun (WGS) entry which is preliminary data.</text>
</comment>
<feature type="domain" description="Cyclin C-terminal" evidence="7">
    <location>
        <begin position="396"/>
        <end position="511"/>
    </location>
</feature>
<evidence type="ECO:0000259" key="6">
    <source>
        <dbReference type="SMART" id="SM00385"/>
    </source>
</evidence>